<proteinExistence type="predicted"/>
<evidence type="ECO:0000313" key="4">
    <source>
        <dbReference type="EMBL" id="RGO11627.1"/>
    </source>
</evidence>
<dbReference type="GeneID" id="94017407"/>
<evidence type="ECO:0000259" key="3">
    <source>
        <dbReference type="PROSITE" id="PS50943"/>
    </source>
</evidence>
<dbReference type="Proteomes" id="UP000261087">
    <property type="component" value="Unassembled WGS sequence"/>
</dbReference>
<keyword evidence="2" id="KW-0472">Membrane</keyword>
<dbReference type="GO" id="GO:0003677">
    <property type="term" value="F:DNA binding"/>
    <property type="evidence" value="ECO:0007669"/>
    <property type="project" value="UniProtKB-KW"/>
</dbReference>
<dbReference type="InterPro" id="IPR001387">
    <property type="entry name" value="Cro/C1-type_HTH"/>
</dbReference>
<dbReference type="CDD" id="cd00093">
    <property type="entry name" value="HTH_XRE"/>
    <property type="match status" value="1"/>
</dbReference>
<feature type="transmembrane region" description="Helical" evidence="2">
    <location>
        <begin position="89"/>
        <end position="114"/>
    </location>
</feature>
<evidence type="ECO:0000256" key="2">
    <source>
        <dbReference type="SAM" id="Phobius"/>
    </source>
</evidence>
<name>A0A3E5FRG7_9FIRM</name>
<dbReference type="Gene3D" id="1.10.260.40">
    <property type="entry name" value="lambda repressor-like DNA-binding domains"/>
    <property type="match status" value="1"/>
</dbReference>
<dbReference type="PANTHER" id="PTHR46558:SF13">
    <property type="entry name" value="HTH-TYPE TRANSCRIPTIONAL REGULATOR IMMR"/>
    <property type="match status" value="1"/>
</dbReference>
<accession>A0A3E5FRG7</accession>
<dbReference type="SMART" id="SM00530">
    <property type="entry name" value="HTH_XRE"/>
    <property type="match status" value="1"/>
</dbReference>
<reference evidence="4 5" key="1">
    <citation type="submission" date="2018-08" db="EMBL/GenBank/DDBJ databases">
        <title>A genome reference for cultivated species of the human gut microbiota.</title>
        <authorList>
            <person name="Zou Y."/>
            <person name="Xue W."/>
            <person name="Luo G."/>
        </authorList>
    </citation>
    <scope>NUCLEOTIDE SEQUENCE [LARGE SCALE GENOMIC DNA]</scope>
    <source>
        <strain evidence="4 5">OM02-6</strain>
    </source>
</reference>
<gene>
    <name evidence="4" type="ORF">DXB31_03760</name>
</gene>
<protein>
    <submittedName>
        <fullName evidence="4">XRE family transcriptional regulator</fullName>
    </submittedName>
</protein>
<evidence type="ECO:0000256" key="1">
    <source>
        <dbReference type="ARBA" id="ARBA00023125"/>
    </source>
</evidence>
<organism evidence="4 5">
    <name type="scientific">Thomasclavelia spiroformis</name>
    <dbReference type="NCBI Taxonomy" id="29348"/>
    <lineage>
        <taxon>Bacteria</taxon>
        <taxon>Bacillati</taxon>
        <taxon>Bacillota</taxon>
        <taxon>Erysipelotrichia</taxon>
        <taxon>Erysipelotrichales</taxon>
        <taxon>Coprobacillaceae</taxon>
        <taxon>Thomasclavelia</taxon>
    </lineage>
</organism>
<dbReference type="SUPFAM" id="SSF47413">
    <property type="entry name" value="lambda repressor-like DNA-binding domains"/>
    <property type="match status" value="1"/>
</dbReference>
<keyword evidence="1" id="KW-0238">DNA-binding</keyword>
<evidence type="ECO:0000313" key="5">
    <source>
        <dbReference type="Proteomes" id="UP000261087"/>
    </source>
</evidence>
<feature type="domain" description="HTH cro/C1-type" evidence="3">
    <location>
        <begin position="7"/>
        <end position="61"/>
    </location>
</feature>
<dbReference type="PANTHER" id="PTHR46558">
    <property type="entry name" value="TRACRIPTIONAL REGULATORY PROTEIN-RELATED-RELATED"/>
    <property type="match status" value="1"/>
</dbReference>
<sequence length="117" mass="13331">MTLGENILKLRKKQGLSQEQLGYQIDVTRQTISNWESEDTAPNPEQLKRLSKVFDISVDELLDNEYKSKAILINKVSNTERLAGMIIKILKVFGIIVILYLIFVAVALIGLFIYSQM</sequence>
<dbReference type="Pfam" id="PF01381">
    <property type="entry name" value="HTH_3"/>
    <property type="match status" value="1"/>
</dbReference>
<dbReference type="AlphaFoldDB" id="A0A3E5FRG7"/>
<dbReference type="EMBL" id="QSVF01000006">
    <property type="protein sequence ID" value="RGO11627.1"/>
    <property type="molecule type" value="Genomic_DNA"/>
</dbReference>
<keyword evidence="2" id="KW-0812">Transmembrane</keyword>
<dbReference type="InterPro" id="IPR010982">
    <property type="entry name" value="Lambda_DNA-bd_dom_sf"/>
</dbReference>
<dbReference type="RefSeq" id="WP_004609781.1">
    <property type="nucleotide sequence ID" value="NZ_CABKNM010000006.1"/>
</dbReference>
<dbReference type="PROSITE" id="PS50943">
    <property type="entry name" value="HTH_CROC1"/>
    <property type="match status" value="1"/>
</dbReference>
<keyword evidence="2" id="KW-1133">Transmembrane helix</keyword>
<comment type="caution">
    <text evidence="4">The sequence shown here is derived from an EMBL/GenBank/DDBJ whole genome shotgun (WGS) entry which is preliminary data.</text>
</comment>